<gene>
    <name evidence="2" type="ORF">CIL05_06920</name>
</gene>
<name>A0A2A2IGH8_9BACI</name>
<sequence length="924" mass="108165">MKTRQFYTFKFKSSRLKEFDYDINLTFDEAKENNEVIALFDSQVLRSIRDIHKREIDYDNLEGLHKKRNYLRKQEHSDSNVAKIQSIQDKINKVLYMPEYITIVMDHNSHYTHLYKNGLRLNGKIYKRFNSSASQSRTSTVTFCEEKTVKELHRIMDNGRDKTIPMAPSKFNAYKGLAGSSTKVVPTPRFALVPDYESKTEFNAHFVTENDDWDKDDTMEETTITELFDRFDGQGLISVEQSKKWAKELELDYVPAQWCIRQNYIKGMLCTFDIHKFCEEENSGNYTINTSYKDEGENPITADLRDIDVILSESQFKLWDSFPSIEVYEKNCEDNNLKWGVTLYTPKQDKDILSMNYQFMQTLNLNKKDIEKVSEKFVDWITGISSENIYYTLLFLMGENVTEEKIDRLINHGENYWVKSLLLNHNLINDKYIKRKIHDMVKRKIQRACLGDIIVDGNFQVIVSDPYAQMQHVCGHDDVTGLLGAGEYYSNYWNKKGVKKVDSMRSPLTYRSEHVLLDLKESKNLNEWYKYCYTGILVNIHGDETVRWAGSDFDYDILATTSDPTVISGVYQDELPVVYEAPKPEKQILTEEALYKSDLFSFGSIIGSITNKSTSGYALLSELKEGTDEYDVTLNRIRMCTKLQSAQIDKAKIGENVKGIPSPWTKYQKVNGVDVDSVKDEKEFLNSILLDKHPYFFTYLYPDTKRKYKTHYKKYDVSTQQKFGMTLEELKSLKRKTKEQIDFLHLFEKYSPVNDSECVMNNLCRYIETVDFKIKNIVSKNEEVYHQLLMSSDFSGVDEDKYKKVVEVYSRYRSNVSSFAFLNSSSKKDGFDEEKYISIIGHYEKFKKEMNEVCSNVVEAVDYLIYMFYVDEGKFNKDILWNIYGEQIYQNIKSNTKEICVPVEDETGSFTYLNKRYNLRKVEL</sequence>
<protein>
    <recommendedName>
        <fullName evidence="1">RDRP core domain-containing protein</fullName>
    </recommendedName>
</protein>
<dbReference type="OrthoDB" id="1891855at2"/>
<dbReference type="Proteomes" id="UP000218887">
    <property type="component" value="Unassembled WGS sequence"/>
</dbReference>
<evidence type="ECO:0000313" key="3">
    <source>
        <dbReference type="Proteomes" id="UP000218887"/>
    </source>
</evidence>
<organism evidence="2 3">
    <name type="scientific">Virgibacillus profundi</name>
    <dbReference type="NCBI Taxonomy" id="2024555"/>
    <lineage>
        <taxon>Bacteria</taxon>
        <taxon>Bacillati</taxon>
        <taxon>Bacillota</taxon>
        <taxon>Bacilli</taxon>
        <taxon>Bacillales</taxon>
        <taxon>Bacillaceae</taxon>
        <taxon>Virgibacillus</taxon>
    </lineage>
</organism>
<comment type="caution">
    <text evidence="2">The sequence shown here is derived from an EMBL/GenBank/DDBJ whole genome shotgun (WGS) entry which is preliminary data.</text>
</comment>
<keyword evidence="3" id="KW-1185">Reference proteome</keyword>
<reference evidence="2 3" key="1">
    <citation type="submission" date="2017-08" db="EMBL/GenBank/DDBJ databases">
        <title>Virgibacillus indicus sp. nov. and Virgibacillus profoundi sp. nov, two moderately halophilic bacteria isolated from marine sediment by using the Microfluidic Streak Plate.</title>
        <authorList>
            <person name="Xu B."/>
            <person name="Hu B."/>
            <person name="Wang J."/>
            <person name="Zhu Y."/>
            <person name="Huang L."/>
            <person name="Du W."/>
            <person name="Huang Y."/>
        </authorList>
    </citation>
    <scope>NUCLEOTIDE SEQUENCE [LARGE SCALE GENOMIC DNA]</scope>
    <source>
        <strain evidence="2 3">IO3-P3-H5</strain>
    </source>
</reference>
<feature type="domain" description="RDRP core" evidence="1">
    <location>
        <begin position="70"/>
        <end position="658"/>
    </location>
</feature>
<dbReference type="GO" id="GO:0003968">
    <property type="term" value="F:RNA-directed RNA polymerase activity"/>
    <property type="evidence" value="ECO:0007669"/>
    <property type="project" value="InterPro"/>
</dbReference>
<dbReference type="InterPro" id="IPR057596">
    <property type="entry name" value="RDRP_core"/>
</dbReference>
<dbReference type="EMBL" id="NPOA01000004">
    <property type="protein sequence ID" value="PAV30193.1"/>
    <property type="molecule type" value="Genomic_DNA"/>
</dbReference>
<dbReference type="AlphaFoldDB" id="A0A2A2IGH8"/>
<dbReference type="Pfam" id="PF05183">
    <property type="entry name" value="RdRP"/>
    <property type="match status" value="1"/>
</dbReference>
<evidence type="ECO:0000259" key="1">
    <source>
        <dbReference type="Pfam" id="PF05183"/>
    </source>
</evidence>
<proteinExistence type="predicted"/>
<accession>A0A2A2IGH8</accession>
<dbReference type="RefSeq" id="WP_095654795.1">
    <property type="nucleotide sequence ID" value="NZ_NPOA01000004.1"/>
</dbReference>
<evidence type="ECO:0000313" key="2">
    <source>
        <dbReference type="EMBL" id="PAV30193.1"/>
    </source>
</evidence>